<gene>
    <name evidence="3" type="ORF">LJ739_02495</name>
</gene>
<feature type="domain" description="Ketoreductase" evidence="2">
    <location>
        <begin position="5"/>
        <end position="181"/>
    </location>
</feature>
<dbReference type="PRINTS" id="PR00081">
    <property type="entry name" value="GDHRDH"/>
</dbReference>
<dbReference type="InterPro" id="IPR036291">
    <property type="entry name" value="NAD(P)-bd_dom_sf"/>
</dbReference>
<dbReference type="PANTHER" id="PTHR42879:SF2">
    <property type="entry name" value="3-OXOACYL-[ACYL-CARRIER-PROTEIN] REDUCTASE FABG"/>
    <property type="match status" value="1"/>
</dbReference>
<protein>
    <submittedName>
        <fullName evidence="3">SDR family oxidoreductase</fullName>
    </submittedName>
</protein>
<dbReference type="InterPro" id="IPR020904">
    <property type="entry name" value="Sc_DH/Rdtase_CS"/>
</dbReference>
<dbReference type="RefSeq" id="WP_229157022.1">
    <property type="nucleotide sequence ID" value="NZ_JAJEWP010000001.1"/>
</dbReference>
<dbReference type="SMART" id="SM00822">
    <property type="entry name" value="PKS_KR"/>
    <property type="match status" value="1"/>
</dbReference>
<dbReference type="NCBIfam" id="NF005559">
    <property type="entry name" value="PRK07231.1"/>
    <property type="match status" value="1"/>
</dbReference>
<keyword evidence="4" id="KW-1185">Reference proteome</keyword>
<dbReference type="InterPro" id="IPR002347">
    <property type="entry name" value="SDR_fam"/>
</dbReference>
<dbReference type="PROSITE" id="PS00061">
    <property type="entry name" value="ADH_SHORT"/>
    <property type="match status" value="1"/>
</dbReference>
<reference evidence="3 4" key="1">
    <citation type="submission" date="2021-10" db="EMBL/GenBank/DDBJ databases">
        <title>Draft genome of Aestuariibacter halophilus JC2043.</title>
        <authorList>
            <person name="Emsley S.A."/>
            <person name="Pfannmuller K.M."/>
            <person name="Ushijima B."/>
            <person name="Saw J.H."/>
            <person name="Videau P."/>
        </authorList>
    </citation>
    <scope>NUCLEOTIDE SEQUENCE [LARGE SCALE GENOMIC DNA]</scope>
    <source>
        <strain evidence="3 4">JC2043</strain>
    </source>
</reference>
<comment type="similarity">
    <text evidence="1">Belongs to the short-chain dehydrogenases/reductases (SDR) family.</text>
</comment>
<sequence length="242" mass="25330">MLADHYILVTGANRGIGLATASVCVALGATVFLAGRDEEGLQGVAALLGERAVPMCYDLTDEDEVKAAFGHIQTHVGKLDGLVNNAGAMLDRPLAMTRLSELRELLDINTVAAYQHAQLAARLMSRERNGVIVNVSSVVGEQGSAGQSAYATSKAALSGMTKALAKELAPLNIRVNGVAPGFIDTDLTAAYQDDKRDAVLQRIGLGRVGESKEVADLISFLLSPHASYITGQIIGIDGGMTP</sequence>
<evidence type="ECO:0000259" key="2">
    <source>
        <dbReference type="SMART" id="SM00822"/>
    </source>
</evidence>
<organism evidence="3 4">
    <name type="scientific">Fluctibacter halophilus</name>
    <dbReference type="NCBI Taxonomy" id="226011"/>
    <lineage>
        <taxon>Bacteria</taxon>
        <taxon>Pseudomonadati</taxon>
        <taxon>Pseudomonadota</taxon>
        <taxon>Gammaproteobacteria</taxon>
        <taxon>Alteromonadales</taxon>
        <taxon>Alteromonadaceae</taxon>
        <taxon>Fluctibacter</taxon>
    </lineage>
</organism>
<dbReference type="Pfam" id="PF13561">
    <property type="entry name" value="adh_short_C2"/>
    <property type="match status" value="1"/>
</dbReference>
<dbReference type="Gene3D" id="3.40.50.720">
    <property type="entry name" value="NAD(P)-binding Rossmann-like Domain"/>
    <property type="match status" value="1"/>
</dbReference>
<dbReference type="InterPro" id="IPR057326">
    <property type="entry name" value="KR_dom"/>
</dbReference>
<dbReference type="PRINTS" id="PR00080">
    <property type="entry name" value="SDRFAMILY"/>
</dbReference>
<dbReference type="Proteomes" id="UP001520878">
    <property type="component" value="Unassembled WGS sequence"/>
</dbReference>
<dbReference type="PANTHER" id="PTHR42879">
    <property type="entry name" value="3-OXOACYL-(ACYL-CARRIER-PROTEIN) REDUCTASE"/>
    <property type="match status" value="1"/>
</dbReference>
<comment type="caution">
    <text evidence="3">The sequence shown here is derived from an EMBL/GenBank/DDBJ whole genome shotgun (WGS) entry which is preliminary data.</text>
</comment>
<evidence type="ECO:0000313" key="4">
    <source>
        <dbReference type="Proteomes" id="UP001520878"/>
    </source>
</evidence>
<evidence type="ECO:0000313" key="3">
    <source>
        <dbReference type="EMBL" id="MCC2615111.1"/>
    </source>
</evidence>
<accession>A0ABS8G4S5</accession>
<dbReference type="EMBL" id="JAJEWP010000001">
    <property type="protein sequence ID" value="MCC2615111.1"/>
    <property type="molecule type" value="Genomic_DNA"/>
</dbReference>
<name>A0ABS8G4S5_9ALTE</name>
<evidence type="ECO:0000256" key="1">
    <source>
        <dbReference type="ARBA" id="ARBA00006484"/>
    </source>
</evidence>
<dbReference type="InterPro" id="IPR050259">
    <property type="entry name" value="SDR"/>
</dbReference>
<dbReference type="SUPFAM" id="SSF51735">
    <property type="entry name" value="NAD(P)-binding Rossmann-fold domains"/>
    <property type="match status" value="1"/>
</dbReference>
<proteinExistence type="inferred from homology"/>